<keyword evidence="1" id="KW-0488">Methylation</keyword>
<dbReference type="SUPFAM" id="SSF55008">
    <property type="entry name" value="HMA, heavy metal-associated domain"/>
    <property type="match status" value="1"/>
</dbReference>
<feature type="region of interest" description="Disordered" evidence="5">
    <location>
        <begin position="73"/>
        <end position="141"/>
    </location>
</feature>
<dbReference type="CDD" id="cd00371">
    <property type="entry name" value="HMA"/>
    <property type="match status" value="1"/>
</dbReference>
<evidence type="ECO:0000256" key="1">
    <source>
        <dbReference type="ARBA" id="ARBA00022481"/>
    </source>
</evidence>
<evidence type="ECO:0000256" key="2">
    <source>
        <dbReference type="ARBA" id="ARBA00022723"/>
    </source>
</evidence>
<evidence type="ECO:0000259" key="6">
    <source>
        <dbReference type="PROSITE" id="PS50846"/>
    </source>
</evidence>
<dbReference type="PANTHER" id="PTHR45868:SF14">
    <property type="entry name" value="OS08G0205500 PROTEIN"/>
    <property type="match status" value="1"/>
</dbReference>
<dbReference type="Proteomes" id="UP000228380">
    <property type="component" value="Unplaced"/>
</dbReference>
<keyword evidence="2" id="KW-0479">Metal-binding</keyword>
<evidence type="ECO:0000313" key="7">
    <source>
        <dbReference type="Proteomes" id="UP000228380"/>
    </source>
</evidence>
<proteinExistence type="inferred from homology"/>
<feature type="domain" description="HMA" evidence="6">
    <location>
        <begin position="7"/>
        <end position="74"/>
    </location>
</feature>
<dbReference type="PROSITE" id="PS50846">
    <property type="entry name" value="HMA_2"/>
    <property type="match status" value="1"/>
</dbReference>
<gene>
    <name evidence="8" type="primary">LOC103721495</name>
</gene>
<dbReference type="OrthoDB" id="689350at2759"/>
<accession>A0A8B7CZE3</accession>
<feature type="compositionally biased region" description="Basic and acidic residues" evidence="5">
    <location>
        <begin position="80"/>
        <end position="107"/>
    </location>
</feature>
<dbReference type="GeneID" id="103721495"/>
<evidence type="ECO:0000256" key="5">
    <source>
        <dbReference type="SAM" id="MobiDB-lite"/>
    </source>
</evidence>
<reference evidence="8" key="1">
    <citation type="submission" date="2025-08" db="UniProtKB">
        <authorList>
            <consortium name="RefSeq"/>
        </authorList>
    </citation>
    <scope>IDENTIFICATION</scope>
    <source>
        <tissue evidence="8">Young leaves</tissue>
    </source>
</reference>
<evidence type="ECO:0000256" key="3">
    <source>
        <dbReference type="ARBA" id="ARBA00023289"/>
    </source>
</evidence>
<evidence type="ECO:0000256" key="4">
    <source>
        <dbReference type="ARBA" id="ARBA00024045"/>
    </source>
</evidence>
<dbReference type="KEGG" id="pda:103721495"/>
<dbReference type="RefSeq" id="XP_008809958.2">
    <property type="nucleotide sequence ID" value="XM_008811736.3"/>
</dbReference>
<dbReference type="InterPro" id="IPR006121">
    <property type="entry name" value="HMA_dom"/>
</dbReference>
<keyword evidence="3" id="KW-0636">Prenylation</keyword>
<dbReference type="Gene3D" id="3.30.70.100">
    <property type="match status" value="1"/>
</dbReference>
<comment type="similarity">
    <text evidence="4">Belongs to the HIPP family.</text>
</comment>
<feature type="compositionally biased region" description="Basic and acidic residues" evidence="5">
    <location>
        <begin position="114"/>
        <end position="140"/>
    </location>
</feature>
<keyword evidence="3" id="KW-0449">Lipoprotein</keyword>
<dbReference type="PANTHER" id="PTHR45868">
    <property type="entry name" value="HEAVY METAL-ASSOCIATED ISOPRENYLATED PLANT PROTEIN 33-RELATED"/>
    <property type="match status" value="1"/>
</dbReference>
<sequence>MAKEEDVKRVDLKVSVNCCEGCRRKVMKALSVKGVLKTEIHSTLPRVTVTGNIDAPVLVKKLAKIGKTAEILTEETQMPQKEENNSDTSDKKAEKASGKEKATDTEKSNSAAEKTSKTGDADKRNDSNKKDEKGKMKINDSNDLFVPPEVAKSLYPAIPQVNCAVAPTMAQNSANLMASHAGVYYPVEPVAVLMPYYTMNAYSGPQPYCIRGHYYYEPPVHHAPPVQSQAMGFADYFNEDNTAGCHIM</sequence>
<keyword evidence="7" id="KW-1185">Reference proteome</keyword>
<evidence type="ECO:0000313" key="8">
    <source>
        <dbReference type="RefSeq" id="XP_008809958.2"/>
    </source>
</evidence>
<name>A0A8B7CZE3_PHODC</name>
<dbReference type="GO" id="GO:0046872">
    <property type="term" value="F:metal ion binding"/>
    <property type="evidence" value="ECO:0007669"/>
    <property type="project" value="UniProtKB-KW"/>
</dbReference>
<dbReference type="AlphaFoldDB" id="A0A8B7CZE3"/>
<protein>
    <submittedName>
        <fullName evidence="8">Uncharacterized protein LOC103721495</fullName>
    </submittedName>
</protein>
<dbReference type="Pfam" id="PF00403">
    <property type="entry name" value="HMA"/>
    <property type="match status" value="1"/>
</dbReference>
<dbReference type="InterPro" id="IPR036163">
    <property type="entry name" value="HMA_dom_sf"/>
</dbReference>
<organism evidence="7 8">
    <name type="scientific">Phoenix dactylifera</name>
    <name type="common">Date palm</name>
    <dbReference type="NCBI Taxonomy" id="42345"/>
    <lineage>
        <taxon>Eukaryota</taxon>
        <taxon>Viridiplantae</taxon>
        <taxon>Streptophyta</taxon>
        <taxon>Embryophyta</taxon>
        <taxon>Tracheophyta</taxon>
        <taxon>Spermatophyta</taxon>
        <taxon>Magnoliopsida</taxon>
        <taxon>Liliopsida</taxon>
        <taxon>Arecaceae</taxon>
        <taxon>Coryphoideae</taxon>
        <taxon>Phoeniceae</taxon>
        <taxon>Phoenix</taxon>
    </lineage>
</organism>